<dbReference type="Gene3D" id="3.90.1150.10">
    <property type="entry name" value="Aspartate Aminotransferase, domain 1"/>
    <property type="match status" value="1"/>
</dbReference>
<dbReference type="EMBL" id="QETA01000001">
    <property type="protein sequence ID" value="PWF25500.1"/>
    <property type="molecule type" value="Genomic_DNA"/>
</dbReference>
<evidence type="ECO:0000259" key="8">
    <source>
        <dbReference type="Pfam" id="PF00155"/>
    </source>
</evidence>
<dbReference type="InterPro" id="IPR015421">
    <property type="entry name" value="PyrdxlP-dep_Trfase_major"/>
</dbReference>
<evidence type="ECO:0000256" key="1">
    <source>
        <dbReference type="ARBA" id="ARBA00001933"/>
    </source>
</evidence>
<sequence>MFAHTPHHPGDPILSIQGHYRDDTRPAKANLTIGFYYDEQGRVPDLASVVTARDTVAAHPRTPGYLPMGGDPSYCAAMKTMLFDAEPGSPLFERIATIQTLGGSGALKVGADLLKGLYPQASVHVPGPTWDNHRSIFQGAGFEVGTYPYFDAETGTVAYDALLSHLESLPEYSVVLLHACCHNPTGTDLTPEQWDEVIRVLQRRHLLPFLDLAYLGFAHGVDEDRYLLRALVQAEQPFLLAQSCSKIFSLYAERIGSLSVFCADAELARRLHGQLEAAVRRNYSSPPAYGARIVDTVLRTPELLLQWQDELNGMRERIRQARVALGEALARHDTGGYDWGFLQRQNGLFSYDPGLGKTADRLRDEFGVYILPTGRICVAGVTSDNTETIARAFATVMAGR</sequence>
<keyword evidence="5 7" id="KW-0808">Transferase</keyword>
<dbReference type="RefSeq" id="WP_109060903.1">
    <property type="nucleotide sequence ID" value="NZ_QETA01000001.1"/>
</dbReference>
<reference evidence="10" key="1">
    <citation type="submission" date="2018-05" db="EMBL/GenBank/DDBJ databases">
        <authorList>
            <person name="Li Y."/>
        </authorList>
    </citation>
    <scope>NUCLEOTIDE SEQUENCE [LARGE SCALE GENOMIC DNA]</scope>
    <source>
        <strain evidence="10">3d-2-2</strain>
    </source>
</reference>
<organism evidence="9 10">
    <name type="scientific">Corticimicrobacter populi</name>
    <dbReference type="NCBI Taxonomy" id="2175229"/>
    <lineage>
        <taxon>Bacteria</taxon>
        <taxon>Pseudomonadati</taxon>
        <taxon>Pseudomonadota</taxon>
        <taxon>Betaproteobacteria</taxon>
        <taxon>Burkholderiales</taxon>
        <taxon>Alcaligenaceae</taxon>
        <taxon>Corticimicrobacter</taxon>
    </lineage>
</organism>
<dbReference type="InterPro" id="IPR015424">
    <property type="entry name" value="PyrdxlP-dep_Trfase"/>
</dbReference>
<dbReference type="GO" id="GO:0005829">
    <property type="term" value="C:cytosol"/>
    <property type="evidence" value="ECO:0007669"/>
    <property type="project" value="TreeGrafter"/>
</dbReference>
<comment type="subunit">
    <text evidence="3">Homodimer.</text>
</comment>
<dbReference type="InterPro" id="IPR000796">
    <property type="entry name" value="Asp_trans"/>
</dbReference>
<dbReference type="EC" id="2.6.1.-" evidence="7"/>
<dbReference type="NCBIfam" id="NF006719">
    <property type="entry name" value="PRK09257.1"/>
    <property type="match status" value="1"/>
</dbReference>
<dbReference type="CDD" id="cd00609">
    <property type="entry name" value="AAT_like"/>
    <property type="match status" value="1"/>
</dbReference>
<evidence type="ECO:0000256" key="5">
    <source>
        <dbReference type="ARBA" id="ARBA00022679"/>
    </source>
</evidence>
<dbReference type="GO" id="GO:0004838">
    <property type="term" value="F:L-tyrosine-2-oxoglutarate transaminase activity"/>
    <property type="evidence" value="ECO:0007669"/>
    <property type="project" value="TreeGrafter"/>
</dbReference>
<evidence type="ECO:0000313" key="10">
    <source>
        <dbReference type="Proteomes" id="UP000245212"/>
    </source>
</evidence>
<evidence type="ECO:0000256" key="4">
    <source>
        <dbReference type="ARBA" id="ARBA00022576"/>
    </source>
</evidence>
<dbReference type="InterPro" id="IPR004838">
    <property type="entry name" value="NHTrfase_class1_PyrdxlP-BS"/>
</dbReference>
<dbReference type="PROSITE" id="PS00105">
    <property type="entry name" value="AA_TRANSFER_CLASS_1"/>
    <property type="match status" value="1"/>
</dbReference>
<keyword evidence="4 7" id="KW-0032">Aminotransferase</keyword>
<proteinExistence type="inferred from homology"/>
<dbReference type="PANTHER" id="PTHR11879:SF37">
    <property type="entry name" value="AROMATIC-AMINO-ACID AMINOTRANSFERASE"/>
    <property type="match status" value="1"/>
</dbReference>
<accession>A0A2V1K4K6</accession>
<dbReference type="AlphaFoldDB" id="A0A2V1K4K6"/>
<dbReference type="GO" id="GO:0030170">
    <property type="term" value="F:pyridoxal phosphate binding"/>
    <property type="evidence" value="ECO:0007669"/>
    <property type="project" value="InterPro"/>
</dbReference>
<keyword evidence="10" id="KW-1185">Reference proteome</keyword>
<keyword evidence="6" id="KW-0663">Pyridoxal phosphate</keyword>
<name>A0A2V1K4K6_9BURK</name>
<comment type="similarity">
    <text evidence="2 7">Belongs to the class-I pyridoxal-phosphate-dependent aminotransferase family.</text>
</comment>
<evidence type="ECO:0000256" key="7">
    <source>
        <dbReference type="RuleBase" id="RU000481"/>
    </source>
</evidence>
<evidence type="ECO:0000256" key="2">
    <source>
        <dbReference type="ARBA" id="ARBA00007441"/>
    </source>
</evidence>
<feature type="domain" description="Aminotransferase class I/classII large" evidence="8">
    <location>
        <begin position="28"/>
        <end position="392"/>
    </location>
</feature>
<dbReference type="Proteomes" id="UP000245212">
    <property type="component" value="Unassembled WGS sequence"/>
</dbReference>
<comment type="cofactor">
    <cofactor evidence="1 7">
        <name>pyridoxal 5'-phosphate</name>
        <dbReference type="ChEBI" id="CHEBI:597326"/>
    </cofactor>
</comment>
<gene>
    <name evidence="9" type="ORF">DD235_05100</name>
</gene>
<dbReference type="PRINTS" id="PR00799">
    <property type="entry name" value="TRANSAMINASE"/>
</dbReference>
<dbReference type="Pfam" id="PF00155">
    <property type="entry name" value="Aminotran_1_2"/>
    <property type="match status" value="1"/>
</dbReference>
<dbReference type="Gene3D" id="3.40.640.10">
    <property type="entry name" value="Type I PLP-dependent aspartate aminotransferase-like (Major domain)"/>
    <property type="match status" value="1"/>
</dbReference>
<dbReference type="PANTHER" id="PTHR11879">
    <property type="entry name" value="ASPARTATE AMINOTRANSFERASE"/>
    <property type="match status" value="1"/>
</dbReference>
<evidence type="ECO:0000256" key="6">
    <source>
        <dbReference type="ARBA" id="ARBA00022898"/>
    </source>
</evidence>
<dbReference type="GO" id="GO:0033585">
    <property type="term" value="P:L-phenylalanine biosynthetic process from chorismate via phenylpyruvate"/>
    <property type="evidence" value="ECO:0007669"/>
    <property type="project" value="TreeGrafter"/>
</dbReference>
<evidence type="ECO:0000256" key="3">
    <source>
        <dbReference type="ARBA" id="ARBA00011738"/>
    </source>
</evidence>
<dbReference type="SUPFAM" id="SSF53383">
    <property type="entry name" value="PLP-dependent transferases"/>
    <property type="match status" value="1"/>
</dbReference>
<dbReference type="GO" id="GO:0042802">
    <property type="term" value="F:identical protein binding"/>
    <property type="evidence" value="ECO:0007669"/>
    <property type="project" value="TreeGrafter"/>
</dbReference>
<evidence type="ECO:0000313" key="9">
    <source>
        <dbReference type="EMBL" id="PWF25500.1"/>
    </source>
</evidence>
<dbReference type="InterPro" id="IPR004839">
    <property type="entry name" value="Aminotransferase_I/II_large"/>
</dbReference>
<protein>
    <recommendedName>
        <fullName evidence="7">Aminotransferase</fullName>
        <ecNumber evidence="7">2.6.1.-</ecNumber>
    </recommendedName>
</protein>
<dbReference type="InterPro" id="IPR015422">
    <property type="entry name" value="PyrdxlP-dep_Trfase_small"/>
</dbReference>
<comment type="caution">
    <text evidence="9">The sequence shown here is derived from an EMBL/GenBank/DDBJ whole genome shotgun (WGS) entry which is preliminary data.</text>
</comment>